<keyword evidence="2" id="KW-1185">Reference proteome</keyword>
<organism evidence="1 2">
    <name type="scientific">Pedobacter yulinensis</name>
    <dbReference type="NCBI Taxonomy" id="2126353"/>
    <lineage>
        <taxon>Bacteria</taxon>
        <taxon>Pseudomonadati</taxon>
        <taxon>Bacteroidota</taxon>
        <taxon>Sphingobacteriia</taxon>
        <taxon>Sphingobacteriales</taxon>
        <taxon>Sphingobacteriaceae</taxon>
        <taxon>Pedobacter</taxon>
    </lineage>
</organism>
<dbReference type="OrthoDB" id="1432119at2"/>
<reference evidence="1 2" key="1">
    <citation type="submission" date="2018-03" db="EMBL/GenBank/DDBJ databases">
        <authorList>
            <person name="Keele B.F."/>
        </authorList>
    </citation>
    <scope>NUCLEOTIDE SEQUENCE [LARGE SCALE GENOMIC DNA]</scope>
    <source>
        <strain evidence="1 2">YL28-9</strain>
    </source>
</reference>
<proteinExistence type="predicted"/>
<name>A0A2T3HQB5_9SPHI</name>
<evidence type="ECO:0000313" key="1">
    <source>
        <dbReference type="EMBL" id="PST84577.1"/>
    </source>
</evidence>
<dbReference type="Proteomes" id="UP000240912">
    <property type="component" value="Unassembled WGS sequence"/>
</dbReference>
<comment type="caution">
    <text evidence="1">The sequence shown here is derived from an EMBL/GenBank/DDBJ whole genome shotgun (WGS) entry which is preliminary data.</text>
</comment>
<dbReference type="AlphaFoldDB" id="A0A2T3HQB5"/>
<gene>
    <name evidence="1" type="ORF">C7T94_00100</name>
</gene>
<sequence>MKLSEHPDLKKTITALPAKEKDKLLLRLLAKDKVLTEHLHFKLLENAADLEDRKDKLRALADEAVPEMERLNAKEALTRLRKLMKELNHFVKVTKDAEGEVELKIYLLSVVPLTYKSKTYSFRDYAILFNTYYTKAVAAVLVKFGKLHEDLQFDLTEALNGLLRKIYASKMAGPAAYQGLPEKID</sequence>
<dbReference type="EMBL" id="PYLS01000001">
    <property type="protein sequence ID" value="PST84577.1"/>
    <property type="molecule type" value="Genomic_DNA"/>
</dbReference>
<dbReference type="RefSeq" id="WP_107212483.1">
    <property type="nucleotide sequence ID" value="NZ_KZ686268.1"/>
</dbReference>
<protein>
    <submittedName>
        <fullName evidence="1">Uncharacterized protein</fullName>
    </submittedName>
</protein>
<evidence type="ECO:0000313" key="2">
    <source>
        <dbReference type="Proteomes" id="UP000240912"/>
    </source>
</evidence>
<accession>A0A2T3HQB5</accession>